<protein>
    <submittedName>
        <fullName evidence="1">GerMN domain-containing protein</fullName>
    </submittedName>
</protein>
<dbReference type="RefSeq" id="WP_323451378.1">
    <property type="nucleotide sequence ID" value="NZ_BSBI01000020.1"/>
</dbReference>
<dbReference type="PROSITE" id="PS51257">
    <property type="entry name" value="PROKAR_LIPOPROTEIN"/>
    <property type="match status" value="1"/>
</dbReference>
<reference evidence="1 2" key="1">
    <citation type="submission" date="2022-10" db="EMBL/GenBank/DDBJ databases">
        <title>Draft genome sequence of Streptomyces sp. YSPA8.</title>
        <authorList>
            <person name="Moriuchi R."/>
            <person name="Dohra H."/>
            <person name="Yamamura H."/>
            <person name="Kodani S."/>
        </authorList>
    </citation>
    <scope>NUCLEOTIDE SEQUENCE [LARGE SCALE GENOMIC DNA]</scope>
    <source>
        <strain evidence="1 2">YSPA8</strain>
    </source>
</reference>
<comment type="caution">
    <text evidence="1">The sequence shown here is derived from an EMBL/GenBank/DDBJ whole genome shotgun (WGS) entry which is preliminary data.</text>
</comment>
<dbReference type="Proteomes" id="UP001291653">
    <property type="component" value="Unassembled WGS sequence"/>
</dbReference>
<gene>
    <name evidence="1" type="ORF">SYYSPA8_34105</name>
</gene>
<name>A0ABQ5PAC1_9ACTN</name>
<evidence type="ECO:0000313" key="1">
    <source>
        <dbReference type="EMBL" id="GLF99440.1"/>
    </source>
</evidence>
<sequence length="183" mass="19246">MSTLRTPRRPTPEGGRAVMITLAALLLATGCGVRPTGVLDGGDPAGGLTKGMRLYFVSPTGRLEAVPRPDIEPSKAGDPAGVIKLLGGGMSDAERAAGLTSEVPGRTYAETDKEGRVSVIIPYEALDPSSVDDRNLMGQLVCSIARGQAVAEEDGTRRTDDIPVRVAALDREFTSYVCSDFLK</sequence>
<organism evidence="1 2">
    <name type="scientific">Streptomyces yaizuensis</name>
    <dbReference type="NCBI Taxonomy" id="2989713"/>
    <lineage>
        <taxon>Bacteria</taxon>
        <taxon>Bacillati</taxon>
        <taxon>Actinomycetota</taxon>
        <taxon>Actinomycetes</taxon>
        <taxon>Kitasatosporales</taxon>
        <taxon>Streptomycetaceae</taxon>
        <taxon>Streptomyces</taxon>
    </lineage>
</organism>
<proteinExistence type="predicted"/>
<accession>A0ABQ5PAC1</accession>
<dbReference type="EMBL" id="BSBI01000020">
    <property type="protein sequence ID" value="GLF99440.1"/>
    <property type="molecule type" value="Genomic_DNA"/>
</dbReference>
<keyword evidence="2" id="KW-1185">Reference proteome</keyword>
<evidence type="ECO:0000313" key="2">
    <source>
        <dbReference type="Proteomes" id="UP001291653"/>
    </source>
</evidence>